<organism evidence="1">
    <name type="scientific">Solanum chacoense</name>
    <name type="common">Chaco potato</name>
    <dbReference type="NCBI Taxonomy" id="4108"/>
    <lineage>
        <taxon>Eukaryota</taxon>
        <taxon>Viridiplantae</taxon>
        <taxon>Streptophyta</taxon>
        <taxon>Embryophyta</taxon>
        <taxon>Tracheophyta</taxon>
        <taxon>Spermatophyta</taxon>
        <taxon>Magnoliopsida</taxon>
        <taxon>eudicotyledons</taxon>
        <taxon>Gunneridae</taxon>
        <taxon>Pentapetalae</taxon>
        <taxon>asterids</taxon>
        <taxon>lamiids</taxon>
        <taxon>Solanales</taxon>
        <taxon>Solanaceae</taxon>
        <taxon>Solanoideae</taxon>
        <taxon>Solaneae</taxon>
        <taxon>Solanum</taxon>
    </lineage>
</organism>
<dbReference type="EMBL" id="GEDG01007857">
    <property type="protein sequence ID" value="JAP30645.1"/>
    <property type="molecule type" value="Transcribed_RNA"/>
</dbReference>
<dbReference type="EMBL" id="GEDG01010163">
    <property type="protein sequence ID" value="JAP28403.1"/>
    <property type="molecule type" value="Transcribed_RNA"/>
</dbReference>
<reference evidence="1" key="1">
    <citation type="submission" date="2015-12" db="EMBL/GenBank/DDBJ databases">
        <title>Gene expression during late stages of embryo sac development: a critical building block for successful pollen-pistil interactions.</title>
        <authorList>
            <person name="Liu Y."/>
            <person name="Joly V."/>
            <person name="Sabar M."/>
            <person name="Matton D.P."/>
        </authorList>
    </citation>
    <scope>NUCLEOTIDE SEQUENCE</scope>
</reference>
<proteinExistence type="predicted"/>
<name>A0A0V0IDE0_SOLCH</name>
<dbReference type="AlphaFoldDB" id="A0A0V0IDE0"/>
<evidence type="ECO:0000313" key="1">
    <source>
        <dbReference type="EMBL" id="JAP30645.1"/>
    </source>
</evidence>
<sequence>MAISYLLSLFYFTLFFFTNKVITITTISGKINCWMYVYYVWNKYCDVLVCHYGSSVNIVFASSSLSGSN</sequence>
<protein>
    <submittedName>
        <fullName evidence="1">Putative ovule protein</fullName>
    </submittedName>
</protein>
<accession>A0A0V0IDE0</accession>